<evidence type="ECO:0000256" key="2">
    <source>
        <dbReference type="ARBA" id="ARBA00008445"/>
    </source>
</evidence>
<dbReference type="GO" id="GO:0065002">
    <property type="term" value="P:intracellular protein transmembrane transport"/>
    <property type="evidence" value="ECO:0007669"/>
    <property type="project" value="TreeGrafter"/>
</dbReference>
<keyword evidence="8 11" id="KW-1133">Transmembrane helix</keyword>
<reference evidence="12 13" key="1">
    <citation type="journal article" date="2009" name="Infect. Immun.">
        <title>Comparative genomics reveal extensive transposon-mediated genomic plasticity and diversity among potential effector proteins within the genus Coxiella.</title>
        <authorList>
            <person name="Beare P.A."/>
            <person name="Unsworth N."/>
            <person name="Andoh M."/>
            <person name="Voth D.E."/>
            <person name="Omsland A."/>
            <person name="Gilk S.D."/>
            <person name="Williams K.P."/>
            <person name="Sobral B.W."/>
            <person name="Kupko J.J.III."/>
            <person name="Porcella S.F."/>
            <person name="Samuel J.E."/>
            <person name="Heinzen R.A."/>
        </authorList>
    </citation>
    <scope>NUCLEOTIDE SEQUENCE [LARGE SCALE GENOMIC DNA]</scope>
    <source>
        <strain evidence="12 13">Dugway 5J108-111</strain>
    </source>
</reference>
<gene>
    <name evidence="12" type="primary">secG</name>
    <name evidence="12" type="ordered locus">CBUD_0543</name>
</gene>
<evidence type="ECO:0000256" key="7">
    <source>
        <dbReference type="ARBA" id="ARBA00022927"/>
    </source>
</evidence>
<evidence type="ECO:0000256" key="10">
    <source>
        <dbReference type="ARBA" id="ARBA00023136"/>
    </source>
</evidence>
<dbReference type="NCBIfam" id="TIGR00810">
    <property type="entry name" value="secG"/>
    <property type="match status" value="1"/>
</dbReference>
<keyword evidence="5 11" id="KW-1003">Cell membrane</keyword>
<evidence type="ECO:0000313" key="12">
    <source>
        <dbReference type="EMBL" id="ABS78514.1"/>
    </source>
</evidence>
<name>A9KBK3_COXBN</name>
<dbReference type="Pfam" id="PF03840">
    <property type="entry name" value="SecG"/>
    <property type="match status" value="1"/>
</dbReference>
<evidence type="ECO:0000313" key="13">
    <source>
        <dbReference type="Proteomes" id="UP000008555"/>
    </source>
</evidence>
<dbReference type="PANTHER" id="PTHR34182:SF1">
    <property type="entry name" value="PROTEIN-EXPORT MEMBRANE PROTEIN SECG"/>
    <property type="match status" value="1"/>
</dbReference>
<evidence type="ECO:0000256" key="6">
    <source>
        <dbReference type="ARBA" id="ARBA00022692"/>
    </source>
</evidence>
<dbReference type="HOGENOM" id="CLU_094156_2_2_6"/>
<dbReference type="AlphaFoldDB" id="A9KBK3"/>
<keyword evidence="9 11" id="KW-0811">Translocation</keyword>
<comment type="function">
    <text evidence="11">Involved in protein export. Participates in an early event of protein translocation.</text>
</comment>
<dbReference type="Proteomes" id="UP000008555">
    <property type="component" value="Chromosome"/>
</dbReference>
<dbReference type="GO" id="GO:0043952">
    <property type="term" value="P:protein transport by the Sec complex"/>
    <property type="evidence" value="ECO:0007669"/>
    <property type="project" value="TreeGrafter"/>
</dbReference>
<keyword evidence="10 11" id="KW-0472">Membrane</keyword>
<dbReference type="PANTHER" id="PTHR34182">
    <property type="entry name" value="PROTEIN-EXPORT MEMBRANE PROTEIN SECG"/>
    <property type="match status" value="1"/>
</dbReference>
<evidence type="ECO:0000256" key="1">
    <source>
        <dbReference type="ARBA" id="ARBA00004651"/>
    </source>
</evidence>
<dbReference type="GO" id="GO:0015450">
    <property type="term" value="F:protein-transporting ATPase activity"/>
    <property type="evidence" value="ECO:0007669"/>
    <property type="project" value="UniProtKB-UniRule"/>
</dbReference>
<dbReference type="RefSeq" id="WP_005769079.1">
    <property type="nucleotide sequence ID" value="NC_009727.1"/>
</dbReference>
<accession>A9KBK3</accession>
<dbReference type="KEGG" id="cbd:CBUD_0543"/>
<evidence type="ECO:0000256" key="4">
    <source>
        <dbReference type="ARBA" id="ARBA00022448"/>
    </source>
</evidence>
<evidence type="ECO:0000256" key="3">
    <source>
        <dbReference type="ARBA" id="ARBA00017876"/>
    </source>
</evidence>
<dbReference type="InterPro" id="IPR004692">
    <property type="entry name" value="SecG"/>
</dbReference>
<keyword evidence="6 11" id="KW-0812">Transmembrane</keyword>
<comment type="caution">
    <text evidence="11">Lacks conserved residue(s) required for the propagation of feature annotation.</text>
</comment>
<proteinExistence type="inferred from homology"/>
<evidence type="ECO:0000256" key="11">
    <source>
        <dbReference type="RuleBase" id="RU365087"/>
    </source>
</evidence>
<dbReference type="GO" id="GO:0005886">
    <property type="term" value="C:plasma membrane"/>
    <property type="evidence" value="ECO:0007669"/>
    <property type="project" value="UniProtKB-SubCell"/>
</dbReference>
<protein>
    <recommendedName>
        <fullName evidence="3 11">Protein-export membrane protein SecG</fullName>
    </recommendedName>
</protein>
<comment type="subcellular location">
    <subcellularLocation>
        <location evidence="1 11">Cell membrane</location>
        <topology evidence="1 11">Multi-pass membrane protein</topology>
    </subcellularLocation>
</comment>
<keyword evidence="4 11" id="KW-0813">Transport</keyword>
<comment type="similarity">
    <text evidence="2 11">Belongs to the SecG family.</text>
</comment>
<evidence type="ECO:0000256" key="9">
    <source>
        <dbReference type="ARBA" id="ARBA00023010"/>
    </source>
</evidence>
<organism evidence="12 13">
    <name type="scientific">Coxiella burnetii (strain Dugway 5J108-111)</name>
    <dbReference type="NCBI Taxonomy" id="434922"/>
    <lineage>
        <taxon>Bacteria</taxon>
        <taxon>Pseudomonadati</taxon>
        <taxon>Pseudomonadota</taxon>
        <taxon>Gammaproteobacteria</taxon>
        <taxon>Legionellales</taxon>
        <taxon>Coxiellaceae</taxon>
        <taxon>Coxiella</taxon>
    </lineage>
</organism>
<sequence length="98" mass="9996">MQSIILIIHVLIAVCLIALVLLQHGKGADAGAAFGSGSSNTMFGSVGATPFLMKITIFLAAAFFATSIGLSYLASRHPGTMAPPLPSTQTAPPSVPRS</sequence>
<dbReference type="GO" id="GO:0009306">
    <property type="term" value="P:protein secretion"/>
    <property type="evidence" value="ECO:0007669"/>
    <property type="project" value="UniProtKB-UniRule"/>
</dbReference>
<evidence type="ECO:0000256" key="8">
    <source>
        <dbReference type="ARBA" id="ARBA00022989"/>
    </source>
</evidence>
<dbReference type="PRINTS" id="PR01651">
    <property type="entry name" value="SECGEXPORT"/>
</dbReference>
<dbReference type="EMBL" id="CP000733">
    <property type="protein sequence ID" value="ABS78514.1"/>
    <property type="molecule type" value="Genomic_DNA"/>
</dbReference>
<evidence type="ECO:0000256" key="5">
    <source>
        <dbReference type="ARBA" id="ARBA00022475"/>
    </source>
</evidence>
<feature type="transmembrane region" description="Helical" evidence="11">
    <location>
        <begin position="51"/>
        <end position="74"/>
    </location>
</feature>
<keyword evidence="7 11" id="KW-0653">Protein transport</keyword>